<comment type="caution">
    <text evidence="3">The sequence shown here is derived from an EMBL/GenBank/DDBJ whole genome shotgun (WGS) entry which is preliminary data.</text>
</comment>
<dbReference type="GeneID" id="33572273"/>
<feature type="region of interest" description="Disordered" evidence="2">
    <location>
        <begin position="113"/>
        <end position="148"/>
    </location>
</feature>
<keyword evidence="4" id="KW-1185">Reference proteome</keyword>
<dbReference type="InParanoid" id="A0A1Y2GE85"/>
<dbReference type="AlphaFoldDB" id="A0A1Y2GE85"/>
<evidence type="ECO:0000256" key="1">
    <source>
        <dbReference type="SAM" id="Coils"/>
    </source>
</evidence>
<feature type="compositionally biased region" description="Low complexity" evidence="2">
    <location>
        <begin position="352"/>
        <end position="368"/>
    </location>
</feature>
<protein>
    <submittedName>
        <fullName evidence="3">Uncharacterized protein</fullName>
    </submittedName>
</protein>
<gene>
    <name evidence="3" type="ORF">BCR41DRAFT_424449</name>
</gene>
<feature type="compositionally biased region" description="Low complexity" evidence="2">
    <location>
        <begin position="376"/>
        <end position="386"/>
    </location>
</feature>
<feature type="coiled-coil region" evidence="1">
    <location>
        <begin position="264"/>
        <end position="313"/>
    </location>
</feature>
<sequence>MPKGQPAVCSLEWCAYGYPTDSSEDKGIHFHIRSYHRMSYTCSVRDVSVEYIRNNEGLFVCECWPKWTCKPGDTLRSHVKKCAAINAFVDVVLKTSVSLVDAHLKIYLPKESKEPQRQFQEHSSLPPTSKPNKKRNREETNDNNYRLGNNLYLNNKSSLIQQQYSRLVEHANPTKKEWIPTKGKELAEEESDSQESEESEDNESQGETDVSYNKVVHLQQLPRLQHSEDGRKTKEEPTLIRLQQFLEERDIHLEKRSEERDKRLEKYLEEKEKRYEERDKLLEKYLEEKEKRYERLEKYLEEKEKRYEEREMQRVIQIEEIVRGVSNNSAACEDKFEKLNTRVDHMQKQLSALLLSRPQLPSSQKPPSSVKPPPSLESSPSSSKKLYNPYQKRKIDAGTNQSISTFFKRHRPENDRDSKPENDNPENDNPENDNPENGNPEQGV</sequence>
<feature type="compositionally biased region" description="Basic and acidic residues" evidence="2">
    <location>
        <begin position="171"/>
        <end position="186"/>
    </location>
</feature>
<feature type="compositionally biased region" description="Low complexity" evidence="2">
    <location>
        <begin position="435"/>
        <end position="444"/>
    </location>
</feature>
<feature type="compositionally biased region" description="Acidic residues" evidence="2">
    <location>
        <begin position="423"/>
        <end position="434"/>
    </location>
</feature>
<dbReference type="EMBL" id="MCFF01000037">
    <property type="protein sequence ID" value="ORZ08478.1"/>
    <property type="molecule type" value="Genomic_DNA"/>
</dbReference>
<feature type="region of interest" description="Disordered" evidence="2">
    <location>
        <begin position="352"/>
        <end position="444"/>
    </location>
</feature>
<evidence type="ECO:0000313" key="3">
    <source>
        <dbReference type="EMBL" id="ORZ08478.1"/>
    </source>
</evidence>
<evidence type="ECO:0000313" key="4">
    <source>
        <dbReference type="Proteomes" id="UP000193648"/>
    </source>
</evidence>
<dbReference type="RefSeq" id="XP_021878406.1">
    <property type="nucleotide sequence ID" value="XM_022030431.1"/>
</dbReference>
<feature type="compositionally biased region" description="Acidic residues" evidence="2">
    <location>
        <begin position="187"/>
        <end position="206"/>
    </location>
</feature>
<organism evidence="3 4">
    <name type="scientific">Lobosporangium transversale</name>
    <dbReference type="NCBI Taxonomy" id="64571"/>
    <lineage>
        <taxon>Eukaryota</taxon>
        <taxon>Fungi</taxon>
        <taxon>Fungi incertae sedis</taxon>
        <taxon>Mucoromycota</taxon>
        <taxon>Mortierellomycotina</taxon>
        <taxon>Mortierellomycetes</taxon>
        <taxon>Mortierellales</taxon>
        <taxon>Mortierellaceae</taxon>
        <taxon>Lobosporangium</taxon>
    </lineage>
</organism>
<keyword evidence="1" id="KW-0175">Coiled coil</keyword>
<name>A0A1Y2GE85_9FUNG</name>
<feature type="region of interest" description="Disordered" evidence="2">
    <location>
        <begin position="171"/>
        <end position="208"/>
    </location>
</feature>
<dbReference type="Proteomes" id="UP000193648">
    <property type="component" value="Unassembled WGS sequence"/>
</dbReference>
<feature type="compositionally biased region" description="Basic and acidic residues" evidence="2">
    <location>
        <begin position="412"/>
        <end position="422"/>
    </location>
</feature>
<evidence type="ECO:0000256" key="2">
    <source>
        <dbReference type="SAM" id="MobiDB-lite"/>
    </source>
</evidence>
<accession>A0A1Y2GE85</accession>
<proteinExistence type="predicted"/>
<reference evidence="3 4" key="1">
    <citation type="submission" date="2016-07" db="EMBL/GenBank/DDBJ databases">
        <title>Pervasive Adenine N6-methylation of Active Genes in Fungi.</title>
        <authorList>
            <consortium name="DOE Joint Genome Institute"/>
            <person name="Mondo S.J."/>
            <person name="Dannebaum R.O."/>
            <person name="Kuo R.C."/>
            <person name="Labutti K."/>
            <person name="Haridas S."/>
            <person name="Kuo A."/>
            <person name="Salamov A."/>
            <person name="Ahrendt S.R."/>
            <person name="Lipzen A."/>
            <person name="Sullivan W."/>
            <person name="Andreopoulos W.B."/>
            <person name="Clum A."/>
            <person name="Lindquist E."/>
            <person name="Daum C."/>
            <person name="Ramamoorthy G.K."/>
            <person name="Gryganskyi A."/>
            <person name="Culley D."/>
            <person name="Magnuson J.K."/>
            <person name="James T.Y."/>
            <person name="O'Malley M.A."/>
            <person name="Stajich J.E."/>
            <person name="Spatafora J.W."/>
            <person name="Visel A."/>
            <person name="Grigoriev I.V."/>
        </authorList>
    </citation>
    <scope>NUCLEOTIDE SEQUENCE [LARGE SCALE GENOMIC DNA]</scope>
    <source>
        <strain evidence="3 4">NRRL 3116</strain>
    </source>
</reference>